<dbReference type="Proteomes" id="UP000631114">
    <property type="component" value="Unassembled WGS sequence"/>
</dbReference>
<dbReference type="GO" id="GO:0003723">
    <property type="term" value="F:RNA binding"/>
    <property type="evidence" value="ECO:0007669"/>
    <property type="project" value="InterPro"/>
</dbReference>
<evidence type="ECO:0000256" key="1">
    <source>
        <dbReference type="ARBA" id="ARBA00022737"/>
    </source>
</evidence>
<dbReference type="FunFam" id="1.25.40.10:FF:001237">
    <property type="entry name" value="Pentatricopeptide repeat-containing protein"/>
    <property type="match status" value="1"/>
</dbReference>
<dbReference type="InterPro" id="IPR011990">
    <property type="entry name" value="TPR-like_helical_dom_sf"/>
</dbReference>
<proteinExistence type="predicted"/>
<dbReference type="PROSITE" id="PS51375">
    <property type="entry name" value="PPR"/>
    <property type="match status" value="2"/>
</dbReference>
<name>A0A835IGM7_9MAGN</name>
<dbReference type="InterPro" id="IPR046960">
    <property type="entry name" value="PPR_At4g14850-like_plant"/>
</dbReference>
<dbReference type="SUPFAM" id="SSF48452">
    <property type="entry name" value="TPR-like"/>
    <property type="match status" value="1"/>
</dbReference>
<dbReference type="Gene3D" id="1.25.40.10">
    <property type="entry name" value="Tetratricopeptide repeat domain"/>
    <property type="match status" value="2"/>
</dbReference>
<evidence type="ECO:0008006" key="5">
    <source>
        <dbReference type="Google" id="ProtNLM"/>
    </source>
</evidence>
<keyword evidence="1" id="KW-0677">Repeat</keyword>
<dbReference type="NCBIfam" id="TIGR00756">
    <property type="entry name" value="PPR"/>
    <property type="match status" value="1"/>
</dbReference>
<protein>
    <recommendedName>
        <fullName evidence="5">Pentatricopeptide repeat-containing protein</fullName>
    </recommendedName>
</protein>
<dbReference type="InterPro" id="IPR002885">
    <property type="entry name" value="PPR_rpt"/>
</dbReference>
<evidence type="ECO:0000313" key="3">
    <source>
        <dbReference type="EMBL" id="KAF9617461.1"/>
    </source>
</evidence>
<sequence length="275" mass="30697">MYSKCRRVDAARRVFDSMLVRNIVSWNAVILGYCIHGCPDDGISLFHEMTEIMHCDDDYGGGRKERKRSKAAEQLVIPDEITFIGVLCACARGGLLSDGRSYFNQMSSVYNLKPKFAHYWCMANLYFGAGLVQEAEEVLRSMPGDEDGSSESSVWSRLLGSCRFRGDIELGERIAVHLIELEPQNSSHYSLLLNIYAVAGRWEEAAKVKTVMEENGMVKALGCSLVDLNEVVHDFTVGDVSRPGMDVVYTMLGELVRKLRLSTSGFTAIIANSWK</sequence>
<organism evidence="3 4">
    <name type="scientific">Coptis chinensis</name>
    <dbReference type="NCBI Taxonomy" id="261450"/>
    <lineage>
        <taxon>Eukaryota</taxon>
        <taxon>Viridiplantae</taxon>
        <taxon>Streptophyta</taxon>
        <taxon>Embryophyta</taxon>
        <taxon>Tracheophyta</taxon>
        <taxon>Spermatophyta</taxon>
        <taxon>Magnoliopsida</taxon>
        <taxon>Ranunculales</taxon>
        <taxon>Ranunculaceae</taxon>
        <taxon>Coptidoideae</taxon>
        <taxon>Coptis</taxon>
    </lineage>
</organism>
<dbReference type="Pfam" id="PF20431">
    <property type="entry name" value="E_motif"/>
    <property type="match status" value="1"/>
</dbReference>
<dbReference type="Pfam" id="PF01535">
    <property type="entry name" value="PPR"/>
    <property type="match status" value="4"/>
</dbReference>
<comment type="caution">
    <text evidence="3">The sequence shown here is derived from an EMBL/GenBank/DDBJ whole genome shotgun (WGS) entry which is preliminary data.</text>
</comment>
<dbReference type="AlphaFoldDB" id="A0A835IGM7"/>
<evidence type="ECO:0000256" key="2">
    <source>
        <dbReference type="PROSITE-ProRule" id="PRU00708"/>
    </source>
</evidence>
<gene>
    <name evidence="3" type="ORF">IFM89_036422</name>
</gene>
<feature type="repeat" description="PPR" evidence="2">
    <location>
        <begin position="185"/>
        <end position="219"/>
    </location>
</feature>
<evidence type="ECO:0000313" key="4">
    <source>
        <dbReference type="Proteomes" id="UP000631114"/>
    </source>
</evidence>
<dbReference type="OrthoDB" id="1868351at2759"/>
<keyword evidence="4" id="KW-1185">Reference proteome</keyword>
<dbReference type="GO" id="GO:0009451">
    <property type="term" value="P:RNA modification"/>
    <property type="evidence" value="ECO:0007669"/>
    <property type="project" value="InterPro"/>
</dbReference>
<dbReference type="PANTHER" id="PTHR47926:SF365">
    <property type="entry name" value="DYW DOMAIN-CONTAINING PROTEIN"/>
    <property type="match status" value="1"/>
</dbReference>
<feature type="repeat" description="PPR" evidence="2">
    <location>
        <begin position="22"/>
        <end position="52"/>
    </location>
</feature>
<dbReference type="PANTHER" id="PTHR47926">
    <property type="entry name" value="PENTATRICOPEPTIDE REPEAT-CONTAINING PROTEIN"/>
    <property type="match status" value="1"/>
</dbReference>
<dbReference type="EMBL" id="JADFTS010000003">
    <property type="protein sequence ID" value="KAF9617461.1"/>
    <property type="molecule type" value="Genomic_DNA"/>
</dbReference>
<accession>A0A835IGM7</accession>
<reference evidence="3 4" key="1">
    <citation type="submission" date="2020-10" db="EMBL/GenBank/DDBJ databases">
        <title>The Coptis chinensis genome and diversification of protoberbering-type alkaloids.</title>
        <authorList>
            <person name="Wang B."/>
            <person name="Shu S."/>
            <person name="Song C."/>
            <person name="Liu Y."/>
        </authorList>
    </citation>
    <scope>NUCLEOTIDE SEQUENCE [LARGE SCALE GENOMIC DNA]</scope>
    <source>
        <strain evidence="3">HL-2020</strain>
        <tissue evidence="3">Leaf</tissue>
    </source>
</reference>
<dbReference type="InterPro" id="IPR046848">
    <property type="entry name" value="E_motif"/>
</dbReference>